<dbReference type="Pfam" id="PF12796">
    <property type="entry name" value="Ank_2"/>
    <property type="match status" value="1"/>
</dbReference>
<feature type="transmembrane region" description="Helical" evidence="2">
    <location>
        <begin position="562"/>
        <end position="589"/>
    </location>
</feature>
<keyword evidence="2" id="KW-0812">Transmembrane</keyword>
<gene>
    <name evidence="4" type="ORF">F0562_017279</name>
</gene>
<dbReference type="InterPro" id="IPR026961">
    <property type="entry name" value="PGG_dom"/>
</dbReference>
<evidence type="ECO:0000256" key="1">
    <source>
        <dbReference type="SAM" id="MobiDB-lite"/>
    </source>
</evidence>
<dbReference type="AlphaFoldDB" id="A0A5J4ZE60"/>
<feature type="region of interest" description="Disordered" evidence="1">
    <location>
        <begin position="225"/>
        <end position="249"/>
    </location>
</feature>
<keyword evidence="2" id="KW-1133">Transmembrane helix</keyword>
<proteinExistence type="predicted"/>
<feature type="compositionally biased region" description="Basic and acidic residues" evidence="1">
    <location>
        <begin position="229"/>
        <end position="249"/>
    </location>
</feature>
<organism evidence="4 5">
    <name type="scientific">Nyssa sinensis</name>
    <dbReference type="NCBI Taxonomy" id="561372"/>
    <lineage>
        <taxon>Eukaryota</taxon>
        <taxon>Viridiplantae</taxon>
        <taxon>Streptophyta</taxon>
        <taxon>Embryophyta</taxon>
        <taxon>Tracheophyta</taxon>
        <taxon>Spermatophyta</taxon>
        <taxon>Magnoliopsida</taxon>
        <taxon>eudicotyledons</taxon>
        <taxon>Gunneridae</taxon>
        <taxon>Pentapetalae</taxon>
        <taxon>asterids</taxon>
        <taxon>Cornales</taxon>
        <taxon>Nyssaceae</taxon>
        <taxon>Nyssa</taxon>
    </lineage>
</organism>
<name>A0A5J4ZE60_9ASTE</name>
<keyword evidence="2" id="KW-0472">Membrane</keyword>
<dbReference type="InterPro" id="IPR036770">
    <property type="entry name" value="Ankyrin_rpt-contain_sf"/>
</dbReference>
<dbReference type="PANTHER" id="PTHR24177">
    <property type="entry name" value="CASKIN"/>
    <property type="match status" value="1"/>
</dbReference>
<reference evidence="4 5" key="1">
    <citation type="submission" date="2019-09" db="EMBL/GenBank/DDBJ databases">
        <title>A chromosome-level genome assembly of the Chinese tupelo Nyssa sinensis.</title>
        <authorList>
            <person name="Yang X."/>
            <person name="Kang M."/>
            <person name="Yang Y."/>
            <person name="Xiong H."/>
            <person name="Wang M."/>
            <person name="Zhang Z."/>
            <person name="Wang Z."/>
            <person name="Wu H."/>
            <person name="Ma T."/>
            <person name="Liu J."/>
            <person name="Xi Z."/>
        </authorList>
    </citation>
    <scope>NUCLEOTIDE SEQUENCE [LARGE SCALE GENOMIC DNA]</scope>
    <source>
        <strain evidence="4">J267</strain>
        <tissue evidence="4">Leaf</tissue>
    </source>
</reference>
<dbReference type="PANTHER" id="PTHR24177:SF103">
    <property type="entry name" value="PGG DOMAIN-CONTAINING PROTEIN"/>
    <property type="match status" value="1"/>
</dbReference>
<feature type="transmembrane region" description="Helical" evidence="2">
    <location>
        <begin position="642"/>
        <end position="661"/>
    </location>
</feature>
<dbReference type="Proteomes" id="UP000325577">
    <property type="component" value="Linkage Group LG8"/>
</dbReference>
<evidence type="ECO:0000259" key="3">
    <source>
        <dbReference type="Pfam" id="PF13962"/>
    </source>
</evidence>
<evidence type="ECO:0000313" key="5">
    <source>
        <dbReference type="Proteomes" id="UP000325577"/>
    </source>
</evidence>
<evidence type="ECO:0000313" key="4">
    <source>
        <dbReference type="EMBL" id="KAA8516903.1"/>
    </source>
</evidence>
<dbReference type="SUPFAM" id="SSF48403">
    <property type="entry name" value="Ankyrin repeat"/>
    <property type="match status" value="2"/>
</dbReference>
<feature type="domain" description="PGG" evidence="3">
    <location>
        <begin position="525"/>
        <end position="629"/>
    </location>
</feature>
<accession>A0A5J4ZE60</accession>
<dbReference type="Pfam" id="PF13962">
    <property type="entry name" value="PGG"/>
    <property type="match status" value="1"/>
</dbReference>
<dbReference type="SMART" id="SM00248">
    <property type="entry name" value="ANK"/>
    <property type="match status" value="6"/>
</dbReference>
<protein>
    <recommendedName>
        <fullName evidence="3">PGG domain-containing protein</fullName>
    </recommendedName>
</protein>
<dbReference type="OrthoDB" id="1930691at2759"/>
<keyword evidence="5" id="KW-1185">Reference proteome</keyword>
<dbReference type="EMBL" id="CM018051">
    <property type="protein sequence ID" value="KAA8516903.1"/>
    <property type="molecule type" value="Genomic_DNA"/>
</dbReference>
<sequence>MKNHRWKLQKNCAKASRTSNKANDDKVVEICRKHEWVLGEIITASGDTVLHKIVSQGKEDIVEKLMDIITEENLQESNIKGNNLLHMAAAAGSEMMCKLFNDKNPELVNSRNKDNETPLHFAVLYGRKEVLHCLHGISSWSSNQEHDCLCFSRRKNGNTILHDAIAGDHFELALMIIRLHKELASCRDEHGFTPLHVLATKPTAFKSGYRHAWNIVYYFPATNGNSQGERQEKKVTDEENPCRDGSKSKEEESQIISWIKDHFSIITFMAKFILTFGSLKKIKKIEKEKQKHRNATKVLEELVKISASHKYYATGGQPLKLEESEIIEIKEEKEKHTYKVKVLEELSEISATDENYETREDRDNETVPVLTLTCKSSKDTRIVRREKSPILLAAEKGIEEVVEKIIEDIPMAIDDMDSKGKNVVLLAAENMQILIYDLLLKKVTKSDLFHKIDDEGNTALHHAAKLTQYDGEINPTLIMEREIQWYKHIASSMPPDKIKCLNKEGKTAKEVFTDAHKELIKEASEEVNKIANSCSVVATLVATVAFATATTKPGGPEHHPSFILFAITSLLALLTSMISLITFLSILFLTTRHTRKDFGKRLRSRILWGVVWLLLSLAFIFLSYCSSHFFLLNDLLKTYFSIPIYGFLCGAITVFTVIRFLKSSVYLNYPYRRLIANAIRKFFW</sequence>
<dbReference type="GO" id="GO:0016020">
    <property type="term" value="C:membrane"/>
    <property type="evidence" value="ECO:0007669"/>
    <property type="project" value="TreeGrafter"/>
</dbReference>
<evidence type="ECO:0000256" key="2">
    <source>
        <dbReference type="SAM" id="Phobius"/>
    </source>
</evidence>
<dbReference type="InterPro" id="IPR002110">
    <property type="entry name" value="Ankyrin_rpt"/>
</dbReference>
<feature type="transmembrane region" description="Helical" evidence="2">
    <location>
        <begin position="610"/>
        <end position="630"/>
    </location>
</feature>
<dbReference type="Gene3D" id="1.25.40.20">
    <property type="entry name" value="Ankyrin repeat-containing domain"/>
    <property type="match status" value="2"/>
</dbReference>